<organism evidence="1 2">
    <name type="scientific">Rehmannia glutinosa</name>
    <name type="common">Chinese foxglove</name>
    <dbReference type="NCBI Taxonomy" id="99300"/>
    <lineage>
        <taxon>Eukaryota</taxon>
        <taxon>Viridiplantae</taxon>
        <taxon>Streptophyta</taxon>
        <taxon>Embryophyta</taxon>
        <taxon>Tracheophyta</taxon>
        <taxon>Spermatophyta</taxon>
        <taxon>Magnoliopsida</taxon>
        <taxon>eudicotyledons</taxon>
        <taxon>Gunneridae</taxon>
        <taxon>Pentapetalae</taxon>
        <taxon>asterids</taxon>
        <taxon>lamiids</taxon>
        <taxon>Lamiales</taxon>
        <taxon>Orobanchaceae</taxon>
        <taxon>Rehmannieae</taxon>
        <taxon>Rehmannia</taxon>
    </lineage>
</organism>
<gene>
    <name evidence="1" type="ORF">DH2020_034712</name>
</gene>
<keyword evidence="2" id="KW-1185">Reference proteome</keyword>
<comment type="caution">
    <text evidence="1">The sequence shown here is derived from an EMBL/GenBank/DDBJ whole genome shotgun (WGS) entry which is preliminary data.</text>
</comment>
<dbReference type="InterPro" id="IPR011989">
    <property type="entry name" value="ARM-like"/>
</dbReference>
<dbReference type="Proteomes" id="UP001318860">
    <property type="component" value="Unassembled WGS sequence"/>
</dbReference>
<dbReference type="PANTHER" id="PTHR13554:SF10">
    <property type="entry name" value="26S PROTEASOME NON-ATPASE REGULATORY SUBUNIT 5"/>
    <property type="match status" value="1"/>
</dbReference>
<reference evidence="1 2" key="1">
    <citation type="journal article" date="2021" name="Comput. Struct. Biotechnol. J.">
        <title>De novo genome assembly of the potent medicinal plant Rehmannia glutinosa using nanopore technology.</title>
        <authorList>
            <person name="Ma L."/>
            <person name="Dong C."/>
            <person name="Song C."/>
            <person name="Wang X."/>
            <person name="Zheng X."/>
            <person name="Niu Y."/>
            <person name="Chen S."/>
            <person name="Feng W."/>
        </authorList>
    </citation>
    <scope>NUCLEOTIDE SEQUENCE [LARGE SCALE GENOMIC DNA]</scope>
    <source>
        <strain evidence="1">DH-2019</strain>
    </source>
</reference>
<evidence type="ECO:0000313" key="1">
    <source>
        <dbReference type="EMBL" id="KAK6131542.1"/>
    </source>
</evidence>
<dbReference type="Gene3D" id="1.25.10.10">
    <property type="entry name" value="Leucine-rich Repeat Variant"/>
    <property type="match status" value="1"/>
</dbReference>
<dbReference type="PANTHER" id="PTHR13554">
    <property type="entry name" value="26S PROTEASOME NON-ATPASE REGULATORY SUBUNIT 5-RELATED"/>
    <property type="match status" value="1"/>
</dbReference>
<dbReference type="EMBL" id="JABTTQ020001351">
    <property type="protein sequence ID" value="KAK6131542.1"/>
    <property type="molecule type" value="Genomic_DNA"/>
</dbReference>
<dbReference type="InterPro" id="IPR016024">
    <property type="entry name" value="ARM-type_fold"/>
</dbReference>
<sequence>MDEEFSSDPSQLLEAASDFAYQPADAMNSGALSDTSAQEFLTRFPLPAIISALQTNADYPGLENALVDCLERIFRTKYGASLIPHYMPFILVGLGANSQKVRRLACVAISCLLENTDKRIAVQLVLQHGVYPLLLSCLIDGDPSLFGVFALLFLQNGLTCQGADTAVSCAIAILSFEHGHVLPVPYLRTLCFSGACYDCASNIICNLVHVIELEKTKVNIFEGIIENCSTDDNSVTFLQGIVFPASVNEATHLGNLAAKCSSLGRVRVLALIVRLFSISSSVASEVSRSNLLSLLEAEVKNTNDTLVTLNVLELLYEITSAAAESILRSRAMMIAGRLLSKENAFAFIDESSVRAVLSAIDRRFEFMGQEADECECALEALGQIGSSFQGATILLATTSPTARHVVDAAFDRQQHGKQLAALHSLGNIAGETRIENTMVLSSSAEENLRSLTYDKASRTSKLTPSGLLLSVLQQDSEIRIALYLSGSQLQSSLGMPFVAKLAEMLGYRLISGLVARPWCLTEIISRQEIIDIVTNTYTETTKIGMEARHRCCEAIYSVFSSSTKLLSDPSFADMASKLQEAIRRGPYGARKRTEAQPVVATADRF</sequence>
<evidence type="ECO:0000313" key="2">
    <source>
        <dbReference type="Proteomes" id="UP001318860"/>
    </source>
</evidence>
<dbReference type="SUPFAM" id="SSF48371">
    <property type="entry name" value="ARM repeat"/>
    <property type="match status" value="1"/>
</dbReference>
<dbReference type="InterPro" id="IPR019538">
    <property type="entry name" value="PSMD5"/>
</dbReference>
<protein>
    <recommendedName>
        <fullName evidence="3">ARM repeat superfamily protein</fullName>
    </recommendedName>
</protein>
<proteinExistence type="predicted"/>
<evidence type="ECO:0008006" key="3">
    <source>
        <dbReference type="Google" id="ProtNLM"/>
    </source>
</evidence>
<name>A0ABR0V9J8_REHGL</name>
<accession>A0ABR0V9J8</accession>